<dbReference type="InterPro" id="IPR036565">
    <property type="entry name" value="Mur-like_cat_sf"/>
</dbReference>
<evidence type="ECO:0000313" key="24">
    <source>
        <dbReference type="EMBL" id="PCI76224.1"/>
    </source>
</evidence>
<feature type="domain" description="Mur ligase C-terminal" evidence="22">
    <location>
        <begin position="290"/>
        <end position="422"/>
    </location>
</feature>
<dbReference type="InterPro" id="IPR004101">
    <property type="entry name" value="Mur_ligase_C"/>
</dbReference>
<dbReference type="NCBIfam" id="TIGR01499">
    <property type="entry name" value="folC"/>
    <property type="match status" value="1"/>
</dbReference>
<evidence type="ECO:0000256" key="16">
    <source>
        <dbReference type="ARBA" id="ARBA00032510"/>
    </source>
</evidence>
<sequence>MPAKGSSLENWLQYISSVHPREIELGLGRTQRVAASLGLGKPAPLVVTVAGTNGKGSCVATMEAILQQAGFKTGCYTSPHIHAFNERIRINASNVTDESLITAFEAIDEARSEETLSYFEFATLAGLYLIRENNADVALLEVGLGGRLDAVNIVDADVAVISSVGIDHTDWLGNDIESIAAEKAGIMRANSPTVFGGEHLPSAIIQRALELGSPLIKIGHDYHAEEDAANATWRWRGQGREAAAVNWPDLPIPSLMLSNVAASLQALMLLPISLEIESVAAALDGLALAGRFDKRKDLSNGRTVIFDVAHNLDAMQQLAIRLQGYKAQNQGAGRITAVLAVMADKDVIGMITALEYCVDIWYIAQVDEARSMAADEVAQTMKGVGIASDQGHILQFDSVESAYRAACDQTEAEDTVLVTGSFFTVAAVHGLTEQA</sequence>
<dbReference type="PIRSF" id="PIRSF001563">
    <property type="entry name" value="Folylpolyglu_synth"/>
    <property type="match status" value="1"/>
</dbReference>
<keyword evidence="13" id="KW-0289">Folate biosynthesis</keyword>
<evidence type="ECO:0000256" key="21">
    <source>
        <dbReference type="PIRNR" id="PIRNR001563"/>
    </source>
</evidence>
<dbReference type="AlphaFoldDB" id="A0A2A4X153"/>
<keyword evidence="8 21" id="KW-0436">Ligase</keyword>
<comment type="catalytic activity">
    <reaction evidence="20">
        <text>7,8-dihydropteroate + L-glutamate + ATP = 7,8-dihydrofolate + ADP + phosphate + H(+)</text>
        <dbReference type="Rhea" id="RHEA:23584"/>
        <dbReference type="ChEBI" id="CHEBI:15378"/>
        <dbReference type="ChEBI" id="CHEBI:17839"/>
        <dbReference type="ChEBI" id="CHEBI:29985"/>
        <dbReference type="ChEBI" id="CHEBI:30616"/>
        <dbReference type="ChEBI" id="CHEBI:43474"/>
        <dbReference type="ChEBI" id="CHEBI:57451"/>
        <dbReference type="ChEBI" id="CHEBI:456216"/>
        <dbReference type="EC" id="6.3.2.12"/>
    </reaction>
</comment>
<dbReference type="PANTHER" id="PTHR11136">
    <property type="entry name" value="FOLYLPOLYGLUTAMATE SYNTHASE-RELATED"/>
    <property type="match status" value="1"/>
</dbReference>
<evidence type="ECO:0000256" key="18">
    <source>
        <dbReference type="ARBA" id="ARBA00047808"/>
    </source>
</evidence>
<dbReference type="GO" id="GO:0046654">
    <property type="term" value="P:tetrahydrofolate biosynthetic process"/>
    <property type="evidence" value="ECO:0007669"/>
    <property type="project" value="UniProtKB-UniPathway"/>
</dbReference>
<gene>
    <name evidence="24" type="ORF">COB20_11045</name>
</gene>
<dbReference type="InterPro" id="IPR013221">
    <property type="entry name" value="Mur_ligase_cen"/>
</dbReference>
<keyword evidence="12" id="KW-0460">Magnesium</keyword>
<dbReference type="PANTHER" id="PTHR11136:SF0">
    <property type="entry name" value="DIHYDROFOLATE SYNTHETASE-RELATED"/>
    <property type="match status" value="1"/>
</dbReference>
<dbReference type="GO" id="GO:0004326">
    <property type="term" value="F:tetrahydrofolylpolyglutamate synthase activity"/>
    <property type="evidence" value="ECO:0007669"/>
    <property type="project" value="UniProtKB-EC"/>
</dbReference>
<dbReference type="SUPFAM" id="SSF53244">
    <property type="entry name" value="MurD-like peptide ligases, peptide-binding domain"/>
    <property type="match status" value="1"/>
</dbReference>
<comment type="caution">
    <text evidence="24">The sequence shown here is derived from an EMBL/GenBank/DDBJ whole genome shotgun (WGS) entry which is preliminary data.</text>
</comment>
<evidence type="ECO:0000259" key="23">
    <source>
        <dbReference type="Pfam" id="PF08245"/>
    </source>
</evidence>
<dbReference type="EC" id="6.3.2.17" evidence="6"/>
<comment type="pathway">
    <text evidence="2">Cofactor biosynthesis; tetrahydrofolate biosynthesis; 7,8-dihydrofolate from 2-amino-4-hydroxy-6-hydroxymethyl-7,8-dihydropteridine diphosphate and 4-aminobenzoate: step 2/2.</text>
</comment>
<dbReference type="Pfam" id="PF02875">
    <property type="entry name" value="Mur_ligase_C"/>
    <property type="match status" value="1"/>
</dbReference>
<evidence type="ECO:0000256" key="2">
    <source>
        <dbReference type="ARBA" id="ARBA00004799"/>
    </source>
</evidence>
<dbReference type="Gene3D" id="3.90.190.20">
    <property type="entry name" value="Mur ligase, C-terminal domain"/>
    <property type="match status" value="1"/>
</dbReference>
<dbReference type="SUPFAM" id="SSF53623">
    <property type="entry name" value="MurD-like peptide ligases, catalytic domain"/>
    <property type="match status" value="1"/>
</dbReference>
<reference evidence="25" key="1">
    <citation type="submission" date="2017-08" db="EMBL/GenBank/DDBJ databases">
        <title>A dynamic microbial community with high functional redundancy inhabits the cold, oxic subseafloor aquifer.</title>
        <authorList>
            <person name="Tully B.J."/>
            <person name="Wheat C.G."/>
            <person name="Glazer B.T."/>
            <person name="Huber J.A."/>
        </authorList>
    </citation>
    <scope>NUCLEOTIDE SEQUENCE [LARGE SCALE GENOMIC DNA]</scope>
</reference>
<protein>
    <recommendedName>
        <fullName evidence="7">Dihydrofolate synthase/folylpolyglutamate synthase</fullName>
        <ecNumber evidence="5">6.3.2.12</ecNumber>
        <ecNumber evidence="6">6.3.2.17</ecNumber>
    </recommendedName>
    <alternativeName>
        <fullName evidence="16">Folylpoly-gamma-glutamate synthetase-dihydrofolate synthetase</fullName>
    </alternativeName>
    <alternativeName>
        <fullName evidence="14">Folylpolyglutamate synthetase</fullName>
    </alternativeName>
    <alternativeName>
        <fullName evidence="15">Tetrahydrofolylpolyglutamate synthase</fullName>
    </alternativeName>
</protein>
<evidence type="ECO:0000256" key="12">
    <source>
        <dbReference type="ARBA" id="ARBA00022842"/>
    </source>
</evidence>
<dbReference type="EMBL" id="NVUL01000060">
    <property type="protein sequence ID" value="PCI76224.1"/>
    <property type="molecule type" value="Genomic_DNA"/>
</dbReference>
<keyword evidence="11 21" id="KW-0067">ATP-binding</keyword>
<evidence type="ECO:0000256" key="8">
    <source>
        <dbReference type="ARBA" id="ARBA00022598"/>
    </source>
</evidence>
<evidence type="ECO:0000256" key="5">
    <source>
        <dbReference type="ARBA" id="ARBA00013023"/>
    </source>
</evidence>
<evidence type="ECO:0000256" key="3">
    <source>
        <dbReference type="ARBA" id="ARBA00005150"/>
    </source>
</evidence>
<evidence type="ECO:0000256" key="10">
    <source>
        <dbReference type="ARBA" id="ARBA00022741"/>
    </source>
</evidence>
<evidence type="ECO:0000256" key="9">
    <source>
        <dbReference type="ARBA" id="ARBA00022723"/>
    </source>
</evidence>
<dbReference type="Proteomes" id="UP000218767">
    <property type="component" value="Unassembled WGS sequence"/>
</dbReference>
<name>A0A2A4X153_9GAMM</name>
<feature type="domain" description="Mur ligase central" evidence="23">
    <location>
        <begin position="49"/>
        <end position="225"/>
    </location>
</feature>
<comment type="catalytic activity">
    <reaction evidence="19">
        <text>(6R)-5,10-methylenetetrahydrofolyl-(gamma-L-Glu)(n) + L-glutamate + ATP = (6R)-5,10-methylenetetrahydrofolyl-(gamma-L-Glu)(n+1) + ADP + phosphate + H(+)</text>
        <dbReference type="Rhea" id="RHEA:51912"/>
        <dbReference type="Rhea" id="RHEA-COMP:13257"/>
        <dbReference type="Rhea" id="RHEA-COMP:13258"/>
        <dbReference type="ChEBI" id="CHEBI:15378"/>
        <dbReference type="ChEBI" id="CHEBI:29985"/>
        <dbReference type="ChEBI" id="CHEBI:30616"/>
        <dbReference type="ChEBI" id="CHEBI:43474"/>
        <dbReference type="ChEBI" id="CHEBI:136572"/>
        <dbReference type="ChEBI" id="CHEBI:456216"/>
        <dbReference type="EC" id="6.3.2.17"/>
    </reaction>
</comment>
<keyword evidence="9" id="KW-0479">Metal-binding</keyword>
<evidence type="ECO:0000256" key="14">
    <source>
        <dbReference type="ARBA" id="ARBA00030048"/>
    </source>
</evidence>
<comment type="catalytic activity">
    <reaction evidence="17">
        <text>(6S)-5,6,7,8-tetrahydrofolyl-(gamma-L-Glu)(n) + L-glutamate + ATP = (6S)-5,6,7,8-tetrahydrofolyl-(gamma-L-Glu)(n+1) + ADP + phosphate + H(+)</text>
        <dbReference type="Rhea" id="RHEA:10580"/>
        <dbReference type="Rhea" id="RHEA-COMP:14738"/>
        <dbReference type="Rhea" id="RHEA-COMP:14740"/>
        <dbReference type="ChEBI" id="CHEBI:15378"/>
        <dbReference type="ChEBI" id="CHEBI:29985"/>
        <dbReference type="ChEBI" id="CHEBI:30616"/>
        <dbReference type="ChEBI" id="CHEBI:43474"/>
        <dbReference type="ChEBI" id="CHEBI:141005"/>
        <dbReference type="ChEBI" id="CHEBI:456216"/>
        <dbReference type="EC" id="6.3.2.17"/>
    </reaction>
</comment>
<dbReference type="GO" id="GO:0005524">
    <property type="term" value="F:ATP binding"/>
    <property type="evidence" value="ECO:0007669"/>
    <property type="project" value="UniProtKB-KW"/>
</dbReference>
<keyword evidence="10 21" id="KW-0547">Nucleotide-binding</keyword>
<dbReference type="Pfam" id="PF08245">
    <property type="entry name" value="Mur_ligase_M"/>
    <property type="match status" value="1"/>
</dbReference>
<dbReference type="UniPathway" id="UPA00077">
    <property type="reaction ID" value="UER00157"/>
</dbReference>
<dbReference type="NCBIfam" id="NF008101">
    <property type="entry name" value="PRK10846.1"/>
    <property type="match status" value="1"/>
</dbReference>
<evidence type="ECO:0000256" key="20">
    <source>
        <dbReference type="ARBA" id="ARBA00049161"/>
    </source>
</evidence>
<evidence type="ECO:0000256" key="17">
    <source>
        <dbReference type="ARBA" id="ARBA00047493"/>
    </source>
</evidence>
<evidence type="ECO:0000256" key="7">
    <source>
        <dbReference type="ARBA" id="ARBA00019357"/>
    </source>
</evidence>
<evidence type="ECO:0000256" key="13">
    <source>
        <dbReference type="ARBA" id="ARBA00022909"/>
    </source>
</evidence>
<evidence type="ECO:0000256" key="1">
    <source>
        <dbReference type="ARBA" id="ARBA00002714"/>
    </source>
</evidence>
<dbReference type="Gene3D" id="3.40.1190.10">
    <property type="entry name" value="Mur-like, catalytic domain"/>
    <property type="match status" value="1"/>
</dbReference>
<dbReference type="InterPro" id="IPR036615">
    <property type="entry name" value="Mur_ligase_C_dom_sf"/>
</dbReference>
<comment type="catalytic activity">
    <reaction evidence="18">
        <text>10-formyltetrahydrofolyl-(gamma-L-Glu)(n) + L-glutamate + ATP = 10-formyltetrahydrofolyl-(gamma-L-Glu)(n+1) + ADP + phosphate + H(+)</text>
        <dbReference type="Rhea" id="RHEA:51904"/>
        <dbReference type="Rhea" id="RHEA-COMP:13088"/>
        <dbReference type="Rhea" id="RHEA-COMP:14300"/>
        <dbReference type="ChEBI" id="CHEBI:15378"/>
        <dbReference type="ChEBI" id="CHEBI:29985"/>
        <dbReference type="ChEBI" id="CHEBI:30616"/>
        <dbReference type="ChEBI" id="CHEBI:43474"/>
        <dbReference type="ChEBI" id="CHEBI:134413"/>
        <dbReference type="ChEBI" id="CHEBI:456216"/>
        <dbReference type="EC" id="6.3.2.17"/>
    </reaction>
</comment>
<evidence type="ECO:0000313" key="25">
    <source>
        <dbReference type="Proteomes" id="UP000218767"/>
    </source>
</evidence>
<dbReference type="GO" id="GO:0005737">
    <property type="term" value="C:cytoplasm"/>
    <property type="evidence" value="ECO:0007669"/>
    <property type="project" value="TreeGrafter"/>
</dbReference>
<organism evidence="24 25">
    <name type="scientific">SAR86 cluster bacterium</name>
    <dbReference type="NCBI Taxonomy" id="2030880"/>
    <lineage>
        <taxon>Bacteria</taxon>
        <taxon>Pseudomonadati</taxon>
        <taxon>Pseudomonadota</taxon>
        <taxon>Gammaproteobacteria</taxon>
        <taxon>SAR86 cluster</taxon>
    </lineage>
</organism>
<proteinExistence type="inferred from homology"/>
<evidence type="ECO:0000256" key="15">
    <source>
        <dbReference type="ARBA" id="ARBA00030592"/>
    </source>
</evidence>
<comment type="pathway">
    <text evidence="3">Cofactor biosynthesis; tetrahydrofolylpolyglutamate biosynthesis.</text>
</comment>
<evidence type="ECO:0000256" key="6">
    <source>
        <dbReference type="ARBA" id="ARBA00013025"/>
    </source>
</evidence>
<dbReference type="EC" id="6.3.2.12" evidence="5"/>
<dbReference type="GO" id="GO:0046656">
    <property type="term" value="P:folic acid biosynthetic process"/>
    <property type="evidence" value="ECO:0007669"/>
    <property type="project" value="UniProtKB-KW"/>
</dbReference>
<dbReference type="GO" id="GO:0008841">
    <property type="term" value="F:dihydrofolate synthase activity"/>
    <property type="evidence" value="ECO:0007669"/>
    <property type="project" value="UniProtKB-EC"/>
</dbReference>
<comment type="similarity">
    <text evidence="4 21">Belongs to the folylpolyglutamate synthase family.</text>
</comment>
<evidence type="ECO:0000256" key="11">
    <source>
        <dbReference type="ARBA" id="ARBA00022840"/>
    </source>
</evidence>
<dbReference type="GO" id="GO:0046872">
    <property type="term" value="F:metal ion binding"/>
    <property type="evidence" value="ECO:0007669"/>
    <property type="project" value="UniProtKB-KW"/>
</dbReference>
<comment type="function">
    <text evidence="1">Functions in two distinct reactions of the de novo folate biosynthetic pathway. Catalyzes the addition of a glutamate residue to dihydropteroate (7,8-dihydropteroate or H2Pte) to form dihydrofolate (7,8-dihydrofolate monoglutamate or H2Pte-Glu). Also catalyzes successive additions of L-glutamate to tetrahydrofolate or 10-formyltetrahydrofolate or 5,10-methylenetetrahydrofolate, leading to folylpolyglutamate derivatives.</text>
</comment>
<accession>A0A2A4X153</accession>
<evidence type="ECO:0000256" key="19">
    <source>
        <dbReference type="ARBA" id="ARBA00049035"/>
    </source>
</evidence>
<dbReference type="InterPro" id="IPR001645">
    <property type="entry name" value="Folylpolyglutamate_synth"/>
</dbReference>
<evidence type="ECO:0000259" key="22">
    <source>
        <dbReference type="Pfam" id="PF02875"/>
    </source>
</evidence>
<evidence type="ECO:0000256" key="4">
    <source>
        <dbReference type="ARBA" id="ARBA00008276"/>
    </source>
</evidence>